<gene>
    <name evidence="1" type="ORF">KIN20_006603</name>
</gene>
<comment type="caution">
    <text evidence="1">The sequence shown here is derived from an EMBL/GenBank/DDBJ whole genome shotgun (WGS) entry which is preliminary data.</text>
</comment>
<accession>A0AAD5M6C3</accession>
<proteinExistence type="predicted"/>
<dbReference type="EMBL" id="JAHQIW010000940">
    <property type="protein sequence ID" value="KAJ1350733.1"/>
    <property type="molecule type" value="Genomic_DNA"/>
</dbReference>
<reference evidence="1" key="1">
    <citation type="submission" date="2021-06" db="EMBL/GenBank/DDBJ databases">
        <title>Parelaphostrongylus tenuis whole genome reference sequence.</title>
        <authorList>
            <person name="Garwood T.J."/>
            <person name="Larsen P.A."/>
            <person name="Fountain-Jones N.M."/>
            <person name="Garbe J.R."/>
            <person name="Macchietto M.G."/>
            <person name="Kania S.A."/>
            <person name="Gerhold R.W."/>
            <person name="Richards J.E."/>
            <person name="Wolf T.M."/>
        </authorList>
    </citation>
    <scope>NUCLEOTIDE SEQUENCE</scope>
    <source>
        <strain evidence="1">MNPRO001-30</strain>
        <tissue evidence="1">Meninges</tissue>
    </source>
</reference>
<evidence type="ECO:0000313" key="2">
    <source>
        <dbReference type="Proteomes" id="UP001196413"/>
    </source>
</evidence>
<name>A0AAD5M6C3_PARTN</name>
<sequence>MPLRETCGAIVLTRPLSTKLSIIGWRTQSSDLVSCEQVESDLNLQHFSRCFKLRGDDLNNPVKTWQPLGLEDQKKGCECE</sequence>
<protein>
    <submittedName>
        <fullName evidence="1">Uncharacterized protein</fullName>
    </submittedName>
</protein>
<dbReference type="Proteomes" id="UP001196413">
    <property type="component" value="Unassembled WGS sequence"/>
</dbReference>
<keyword evidence="2" id="KW-1185">Reference proteome</keyword>
<organism evidence="1 2">
    <name type="scientific">Parelaphostrongylus tenuis</name>
    <name type="common">Meningeal worm</name>
    <dbReference type="NCBI Taxonomy" id="148309"/>
    <lineage>
        <taxon>Eukaryota</taxon>
        <taxon>Metazoa</taxon>
        <taxon>Ecdysozoa</taxon>
        <taxon>Nematoda</taxon>
        <taxon>Chromadorea</taxon>
        <taxon>Rhabditida</taxon>
        <taxon>Rhabditina</taxon>
        <taxon>Rhabditomorpha</taxon>
        <taxon>Strongyloidea</taxon>
        <taxon>Metastrongylidae</taxon>
        <taxon>Parelaphostrongylus</taxon>
    </lineage>
</organism>
<dbReference type="AlphaFoldDB" id="A0AAD5M6C3"/>
<evidence type="ECO:0000313" key="1">
    <source>
        <dbReference type="EMBL" id="KAJ1350733.1"/>
    </source>
</evidence>